<gene>
    <name evidence="2" type="ORF">LCGC14_0931030</name>
</gene>
<evidence type="ECO:0000313" key="2">
    <source>
        <dbReference type="EMBL" id="KKN20882.1"/>
    </source>
</evidence>
<reference evidence="2" key="1">
    <citation type="journal article" date="2015" name="Nature">
        <title>Complex archaea that bridge the gap between prokaryotes and eukaryotes.</title>
        <authorList>
            <person name="Spang A."/>
            <person name="Saw J.H."/>
            <person name="Jorgensen S.L."/>
            <person name="Zaremba-Niedzwiedzka K."/>
            <person name="Martijn J."/>
            <person name="Lind A.E."/>
            <person name="van Eijk R."/>
            <person name="Schleper C."/>
            <person name="Guy L."/>
            <person name="Ettema T.J."/>
        </authorList>
    </citation>
    <scope>NUCLEOTIDE SEQUENCE</scope>
</reference>
<dbReference type="PANTHER" id="PTHR47561">
    <property type="entry name" value="POLYSACCHARIDE DEACETYLASE FAMILY PROTEIN (AFU_ORTHOLOGUE AFUA_6G05030)"/>
    <property type="match status" value="1"/>
</dbReference>
<evidence type="ECO:0000259" key="1">
    <source>
        <dbReference type="PROSITE" id="PS51677"/>
    </source>
</evidence>
<sequence length="286" mass="32111">MHMLSFDVEEYFQTQAAAEGGVRVEDWATYERRLPASIEKVLAILADQDVTATFFVLGWVARHERAVVAQIAAAGHEIASHGMTHRMLGELTADEFRAELRDSRKLLEDISGKPVVGFRAPTFSITRRTAWALDVLAEELFRYDSSIFPIRHDRYGIPDAPRWIHRAIGPAGGEIVEIPPLTARAFGVNLPVGGGGYLRLLPTSLIRRAIRRAERAGQPAMIYLHPWELDPDQPVLPMTRTSRFRHRVNLSRTEPRLRDLLSRHHFSTVAAALAHATCPTTHEYAA</sequence>
<dbReference type="EMBL" id="LAZR01003199">
    <property type="protein sequence ID" value="KKN20882.1"/>
    <property type="molecule type" value="Genomic_DNA"/>
</dbReference>
<dbReference type="PANTHER" id="PTHR47561:SF1">
    <property type="entry name" value="POLYSACCHARIDE DEACETYLASE FAMILY PROTEIN (AFU_ORTHOLOGUE AFUA_6G05030)"/>
    <property type="match status" value="1"/>
</dbReference>
<dbReference type="Gene3D" id="3.20.20.370">
    <property type="entry name" value="Glycoside hydrolase/deacetylase"/>
    <property type="match status" value="1"/>
</dbReference>
<feature type="domain" description="NodB homology" evidence="1">
    <location>
        <begin position="24"/>
        <end position="286"/>
    </location>
</feature>
<dbReference type="InterPro" id="IPR011330">
    <property type="entry name" value="Glyco_hydro/deAcase_b/a-brl"/>
</dbReference>
<organism evidence="2">
    <name type="scientific">marine sediment metagenome</name>
    <dbReference type="NCBI Taxonomy" id="412755"/>
    <lineage>
        <taxon>unclassified sequences</taxon>
        <taxon>metagenomes</taxon>
        <taxon>ecological metagenomes</taxon>
    </lineage>
</organism>
<dbReference type="InterPro" id="IPR045235">
    <property type="entry name" value="PuuE_HpPgdA-like"/>
</dbReference>
<dbReference type="Pfam" id="PF11959">
    <property type="entry name" value="DUF3473"/>
    <property type="match status" value="1"/>
</dbReference>
<dbReference type="Pfam" id="PF01522">
    <property type="entry name" value="Polysacc_deac_1"/>
    <property type="match status" value="1"/>
</dbReference>
<dbReference type="AlphaFoldDB" id="A0A0F9P8W1"/>
<protein>
    <recommendedName>
        <fullName evidence="1">NodB homology domain-containing protein</fullName>
    </recommendedName>
</protein>
<dbReference type="SUPFAM" id="SSF88713">
    <property type="entry name" value="Glycoside hydrolase/deacetylase"/>
    <property type="match status" value="1"/>
</dbReference>
<dbReference type="InterPro" id="IPR022560">
    <property type="entry name" value="DUF3473"/>
</dbReference>
<dbReference type="GO" id="GO:0005975">
    <property type="term" value="P:carbohydrate metabolic process"/>
    <property type="evidence" value="ECO:0007669"/>
    <property type="project" value="InterPro"/>
</dbReference>
<dbReference type="GO" id="GO:0016810">
    <property type="term" value="F:hydrolase activity, acting on carbon-nitrogen (but not peptide) bonds"/>
    <property type="evidence" value="ECO:0007669"/>
    <property type="project" value="InterPro"/>
</dbReference>
<dbReference type="NCBIfam" id="TIGR03006">
    <property type="entry name" value="pepcterm_polyde"/>
    <property type="match status" value="1"/>
</dbReference>
<dbReference type="InterPro" id="IPR014344">
    <property type="entry name" value="XrtA_polysacc_deacetyl"/>
</dbReference>
<name>A0A0F9P8W1_9ZZZZ</name>
<comment type="caution">
    <text evidence="2">The sequence shown here is derived from an EMBL/GenBank/DDBJ whole genome shotgun (WGS) entry which is preliminary data.</text>
</comment>
<proteinExistence type="predicted"/>
<dbReference type="CDD" id="cd10941">
    <property type="entry name" value="CE4_PuuE_HpPgdA_like_2"/>
    <property type="match status" value="1"/>
</dbReference>
<accession>A0A0F9P8W1</accession>
<dbReference type="PROSITE" id="PS51677">
    <property type="entry name" value="NODB"/>
    <property type="match status" value="1"/>
</dbReference>
<dbReference type="InterPro" id="IPR002509">
    <property type="entry name" value="NODB_dom"/>
</dbReference>